<feature type="compositionally biased region" description="Basic and acidic residues" evidence="1">
    <location>
        <begin position="1"/>
        <end position="14"/>
    </location>
</feature>
<feature type="region of interest" description="Disordered" evidence="1">
    <location>
        <begin position="1"/>
        <end position="31"/>
    </location>
</feature>
<evidence type="ECO:0000313" key="3">
    <source>
        <dbReference type="Proteomes" id="UP000036166"/>
    </source>
</evidence>
<protein>
    <submittedName>
        <fullName evidence="2">Uncharacterized protein</fullName>
    </submittedName>
</protein>
<comment type="caution">
    <text evidence="2">The sequence shown here is derived from an EMBL/GenBank/DDBJ whole genome shotgun (WGS) entry which is preliminary data.</text>
</comment>
<reference evidence="2 3" key="1">
    <citation type="submission" date="2015-06" db="EMBL/GenBank/DDBJ databases">
        <title>Draft Genome Sequence of Parabacteroides goldsteinii with Putative Novel Metallo-Beta-Lactamases Isolated from a Blood Culture from a Human Patient.</title>
        <authorList>
            <person name="Krogh T.J."/>
            <person name="Agergaard C.N."/>
            <person name="Moller-Jensen J."/>
            <person name="Justesen U.S."/>
        </authorList>
    </citation>
    <scope>NUCLEOTIDE SEQUENCE [LARGE SCALE GENOMIC DNA]</scope>
    <source>
        <strain evidence="2 3">910340</strain>
    </source>
</reference>
<dbReference type="PATRIC" id="fig|328812.4.peg.1773"/>
<sequence length="126" mass="14637">MERMQKNNRSDRKHGTFRKYGLPPIDTPEETSAIPFKKMKPKNEAYNIPRIGRSGSSIKQKPTTEEQTYGFCGENITIQAHSHYNCFRKKKIILPEKQKGIHSEKSKRLKRTANLVAKYPTTYLQP</sequence>
<proteinExistence type="predicted"/>
<evidence type="ECO:0000256" key="1">
    <source>
        <dbReference type="SAM" id="MobiDB-lite"/>
    </source>
</evidence>
<gene>
    <name evidence="2" type="ORF">ACM15_27045</name>
</gene>
<name>A0A0J6CES5_9BACT</name>
<organism evidence="2 3">
    <name type="scientific">Parabacteroides goldsteinii</name>
    <dbReference type="NCBI Taxonomy" id="328812"/>
    <lineage>
        <taxon>Bacteria</taxon>
        <taxon>Pseudomonadati</taxon>
        <taxon>Bacteroidota</taxon>
        <taxon>Bacteroidia</taxon>
        <taxon>Bacteroidales</taxon>
        <taxon>Tannerellaceae</taxon>
        <taxon>Parabacteroides</taxon>
    </lineage>
</organism>
<accession>A0A0J6CES5</accession>
<dbReference type="Proteomes" id="UP000036166">
    <property type="component" value="Unassembled WGS sequence"/>
</dbReference>
<dbReference type="AlphaFoldDB" id="A0A0J6CES5"/>
<evidence type="ECO:0000313" key="2">
    <source>
        <dbReference type="EMBL" id="KMM30609.1"/>
    </source>
</evidence>
<dbReference type="EMBL" id="LFJV01000190">
    <property type="protein sequence ID" value="KMM30609.1"/>
    <property type="molecule type" value="Genomic_DNA"/>
</dbReference>